<sequence>MSDRHGSSGKVNSPRQVVLLPFSNRTLHHPSFLPLYMAAMGSAQYPWRPHQQPVPVMTPSEFFYTDPTMHRGRRVPNIVTELQVFECFQLNTPRPIMSSCPAPLIRPDPFRTQPHPTRDLGGHTWRRDPPHLPITPRPRPLAPRPRERGQSRAVIQLTLEEDQAITNLLKLHHQEPVHPEVTTAVTSTQVDCPEGTSPVDHTSTLSQLSVGQFIPTSNPSPAEEMGLFHREDQLFVSAILEPQYQNQPRLRSDVELEAANALLTMDEESAGLMDDEGTWNQIQTLDRPSNRSPENLHLQYFSPEECDCDTLPLEDDESCLSPNALPPITSTWDAVALRNGTVTESEGTAVDALLRLGDLTTPCCPHFS</sequence>
<protein>
    <submittedName>
        <fullName evidence="2">Uncharacterized protein</fullName>
    </submittedName>
</protein>
<proteinExistence type="predicted"/>
<dbReference type="Pfam" id="PF15476">
    <property type="entry name" value="SAP25"/>
    <property type="match status" value="1"/>
</dbReference>
<feature type="region of interest" description="Disordered" evidence="1">
    <location>
        <begin position="118"/>
        <end position="149"/>
    </location>
</feature>
<dbReference type="EMBL" id="JAGTTL010000004">
    <property type="protein sequence ID" value="KAK6323236.1"/>
    <property type="molecule type" value="Genomic_DNA"/>
</dbReference>
<organism evidence="2 3">
    <name type="scientific">Coregonus suidteri</name>
    <dbReference type="NCBI Taxonomy" id="861788"/>
    <lineage>
        <taxon>Eukaryota</taxon>
        <taxon>Metazoa</taxon>
        <taxon>Chordata</taxon>
        <taxon>Craniata</taxon>
        <taxon>Vertebrata</taxon>
        <taxon>Euteleostomi</taxon>
        <taxon>Actinopterygii</taxon>
        <taxon>Neopterygii</taxon>
        <taxon>Teleostei</taxon>
        <taxon>Protacanthopterygii</taxon>
        <taxon>Salmoniformes</taxon>
        <taxon>Salmonidae</taxon>
        <taxon>Coregoninae</taxon>
        <taxon>Coregonus</taxon>
    </lineage>
</organism>
<feature type="compositionally biased region" description="Pro residues" evidence="1">
    <location>
        <begin position="131"/>
        <end position="143"/>
    </location>
</feature>
<name>A0AAN8NAB4_9TELE</name>
<evidence type="ECO:0000313" key="2">
    <source>
        <dbReference type="EMBL" id="KAK6323236.1"/>
    </source>
</evidence>
<evidence type="ECO:0000256" key="1">
    <source>
        <dbReference type="SAM" id="MobiDB-lite"/>
    </source>
</evidence>
<comment type="caution">
    <text evidence="2">The sequence shown here is derived from an EMBL/GenBank/DDBJ whole genome shotgun (WGS) entry which is preliminary data.</text>
</comment>
<dbReference type="InterPro" id="IPR029163">
    <property type="entry name" value="SAP25"/>
</dbReference>
<evidence type="ECO:0000313" key="3">
    <source>
        <dbReference type="Proteomes" id="UP001356427"/>
    </source>
</evidence>
<keyword evidence="3" id="KW-1185">Reference proteome</keyword>
<accession>A0AAN8NAB4</accession>
<dbReference type="GO" id="GO:0006355">
    <property type="term" value="P:regulation of DNA-templated transcription"/>
    <property type="evidence" value="ECO:0007669"/>
    <property type="project" value="InterPro"/>
</dbReference>
<dbReference type="Proteomes" id="UP001356427">
    <property type="component" value="Unassembled WGS sequence"/>
</dbReference>
<reference evidence="2 3" key="1">
    <citation type="submission" date="2021-04" db="EMBL/GenBank/DDBJ databases">
        <authorList>
            <person name="De Guttry C."/>
            <person name="Zahm M."/>
            <person name="Klopp C."/>
            <person name="Cabau C."/>
            <person name="Louis A."/>
            <person name="Berthelot C."/>
            <person name="Parey E."/>
            <person name="Roest Crollius H."/>
            <person name="Montfort J."/>
            <person name="Robinson-Rechavi M."/>
            <person name="Bucao C."/>
            <person name="Bouchez O."/>
            <person name="Gislard M."/>
            <person name="Lluch J."/>
            <person name="Milhes M."/>
            <person name="Lampietro C."/>
            <person name="Lopez Roques C."/>
            <person name="Donnadieu C."/>
            <person name="Braasch I."/>
            <person name="Desvignes T."/>
            <person name="Postlethwait J."/>
            <person name="Bobe J."/>
            <person name="Wedekind C."/>
            <person name="Guiguen Y."/>
        </authorList>
    </citation>
    <scope>NUCLEOTIDE SEQUENCE [LARGE SCALE GENOMIC DNA]</scope>
    <source>
        <strain evidence="2">Cs_M1</strain>
        <tissue evidence="2">Blood</tissue>
    </source>
</reference>
<dbReference type="GO" id="GO:0005634">
    <property type="term" value="C:nucleus"/>
    <property type="evidence" value="ECO:0007669"/>
    <property type="project" value="InterPro"/>
</dbReference>
<feature type="compositionally biased region" description="Basic and acidic residues" evidence="1">
    <location>
        <begin position="118"/>
        <end position="130"/>
    </location>
</feature>
<dbReference type="AlphaFoldDB" id="A0AAN8NAB4"/>
<gene>
    <name evidence="2" type="ORF">J4Q44_G00055750</name>
</gene>
<dbReference type="GO" id="GO:0005737">
    <property type="term" value="C:cytoplasm"/>
    <property type="evidence" value="ECO:0007669"/>
    <property type="project" value="InterPro"/>
</dbReference>